<gene>
    <name evidence="6" type="ORF">EJ03DRAFT_318599</name>
</gene>
<dbReference type="Gene3D" id="4.10.240.10">
    <property type="entry name" value="Zn(2)-C6 fungal-type DNA-binding domain"/>
    <property type="match status" value="1"/>
</dbReference>
<sequence length="761" mass="84720">MASVSRTLSSTSPNAGVDDHQHIRLACQACQRKKIKCDRNFPCGQCTRSSLQCMPSTRKPRTRHGGKRTADSELRHRIAKLESLVESLSGEVGHPDDLQVDGSNAGTTREPLTPAGPVEAASPTVGKYIGSPFWSSLTAEPNASMQFALFEMFLQNISPMFKLFHEPTIRNTVERGAPYLGDEASSPPIRTMKSAMWLAALSSLTDAECQNRFRSKRADLLPKYKRSTEVLFTQVDLCNTNSIAALQAFIVYLAAARITDHSRRAWTLMPTAVRIARAIGLDHERSGCSPYENELKRRTWHQLRFLDVFTAVDRGTEVLITPGSYTTPLPNNVNDCEFDESSAAVPNHETGLTDTSFGLLATEATAVTQHLSVAESSPTGETWQQRLELAEKFKKHVREKYIQYCDMSIPLHRLISAVGNSMGYSMILRAVRPIQRHVSSVPPRVDSPYVLKLATDSLRENERIYQDPAGEGFRWLVWVQWHAIAVALAGLCSNRDTELAKDAWQAVEAAIARYEKHVADTKNGMLWRPIEKLYKKAKAFRDEGRRQSMNTPPSKVMSTPPSKAETQLAEESVQEPLTNTEVEVKDWLANEQPPSQQTDWRHQRQPGNNSFPLGSPPVDTTLQNLPMDYNSFTGVSDHTLARLSQAFHSSNLTSSAAFASPAAQSNGGDMSWMDWERIMNDMPMDSMANGFDMVPNIGDMSFYTGRESTYQQPGAGVPGPYDNLSSRQYDVQAPAHMGDVQQPGRASNGQRWPCNLHQDLM</sequence>
<feature type="compositionally biased region" description="Polar residues" evidence="4">
    <location>
        <begin position="605"/>
        <end position="621"/>
    </location>
</feature>
<dbReference type="Pfam" id="PF00172">
    <property type="entry name" value="Zn_clus"/>
    <property type="match status" value="1"/>
</dbReference>
<evidence type="ECO:0000256" key="1">
    <source>
        <dbReference type="ARBA" id="ARBA00004123"/>
    </source>
</evidence>
<feature type="region of interest" description="Disordered" evidence="4">
    <location>
        <begin position="90"/>
        <end position="123"/>
    </location>
</feature>
<dbReference type="Proteomes" id="UP000799436">
    <property type="component" value="Unassembled WGS sequence"/>
</dbReference>
<feature type="compositionally biased region" description="Basic residues" evidence="4">
    <location>
        <begin position="58"/>
        <end position="67"/>
    </location>
</feature>
<feature type="region of interest" description="Disordered" evidence="4">
    <location>
        <begin position="541"/>
        <end position="574"/>
    </location>
</feature>
<evidence type="ECO:0000259" key="5">
    <source>
        <dbReference type="PROSITE" id="PS50048"/>
    </source>
</evidence>
<dbReference type="SMART" id="SM00906">
    <property type="entry name" value="Fungal_trans"/>
    <property type="match status" value="1"/>
</dbReference>
<feature type="region of interest" description="Disordered" evidence="4">
    <location>
        <begin position="739"/>
        <end position="761"/>
    </location>
</feature>
<dbReference type="InterPro" id="IPR036864">
    <property type="entry name" value="Zn2-C6_fun-type_DNA-bd_sf"/>
</dbReference>
<dbReference type="SMART" id="SM00066">
    <property type="entry name" value="GAL4"/>
    <property type="match status" value="1"/>
</dbReference>
<dbReference type="GO" id="GO:0006351">
    <property type="term" value="P:DNA-templated transcription"/>
    <property type="evidence" value="ECO:0007669"/>
    <property type="project" value="InterPro"/>
</dbReference>
<keyword evidence="3" id="KW-0539">Nucleus</keyword>
<dbReference type="CDD" id="cd12148">
    <property type="entry name" value="fungal_TF_MHR"/>
    <property type="match status" value="1"/>
</dbReference>
<reference evidence="6" key="1">
    <citation type="journal article" date="2020" name="Stud. Mycol.">
        <title>101 Dothideomycetes genomes: a test case for predicting lifestyles and emergence of pathogens.</title>
        <authorList>
            <person name="Haridas S."/>
            <person name="Albert R."/>
            <person name="Binder M."/>
            <person name="Bloem J."/>
            <person name="Labutti K."/>
            <person name="Salamov A."/>
            <person name="Andreopoulos B."/>
            <person name="Baker S."/>
            <person name="Barry K."/>
            <person name="Bills G."/>
            <person name="Bluhm B."/>
            <person name="Cannon C."/>
            <person name="Castanera R."/>
            <person name="Culley D."/>
            <person name="Daum C."/>
            <person name="Ezra D."/>
            <person name="Gonzalez J."/>
            <person name="Henrissat B."/>
            <person name="Kuo A."/>
            <person name="Liang C."/>
            <person name="Lipzen A."/>
            <person name="Lutzoni F."/>
            <person name="Magnuson J."/>
            <person name="Mondo S."/>
            <person name="Nolan M."/>
            <person name="Ohm R."/>
            <person name="Pangilinan J."/>
            <person name="Park H.-J."/>
            <person name="Ramirez L."/>
            <person name="Alfaro M."/>
            <person name="Sun H."/>
            <person name="Tritt A."/>
            <person name="Yoshinaga Y."/>
            <person name="Zwiers L.-H."/>
            <person name="Turgeon B."/>
            <person name="Goodwin S."/>
            <person name="Spatafora J."/>
            <person name="Crous P."/>
            <person name="Grigoriev I."/>
        </authorList>
    </citation>
    <scope>NUCLEOTIDE SEQUENCE</scope>
    <source>
        <strain evidence="6">CBS 116005</strain>
    </source>
</reference>
<comment type="subcellular location">
    <subcellularLocation>
        <location evidence="1">Nucleus</location>
    </subcellularLocation>
</comment>
<feature type="compositionally biased region" description="Polar residues" evidence="4">
    <location>
        <begin position="547"/>
        <end position="565"/>
    </location>
</feature>
<dbReference type="AlphaFoldDB" id="A0A6G1L0Z8"/>
<dbReference type="Pfam" id="PF04082">
    <property type="entry name" value="Fungal_trans"/>
    <property type="match status" value="1"/>
</dbReference>
<dbReference type="PANTHER" id="PTHR31001">
    <property type="entry name" value="UNCHARACTERIZED TRANSCRIPTIONAL REGULATORY PROTEIN"/>
    <property type="match status" value="1"/>
</dbReference>
<evidence type="ECO:0000313" key="7">
    <source>
        <dbReference type="Proteomes" id="UP000799436"/>
    </source>
</evidence>
<dbReference type="GO" id="GO:0005634">
    <property type="term" value="C:nucleus"/>
    <property type="evidence" value="ECO:0007669"/>
    <property type="project" value="UniProtKB-SubCell"/>
</dbReference>
<dbReference type="PROSITE" id="PS50048">
    <property type="entry name" value="ZN2_CY6_FUNGAL_2"/>
    <property type="match status" value="1"/>
</dbReference>
<organism evidence="6 7">
    <name type="scientific">Teratosphaeria nubilosa</name>
    <dbReference type="NCBI Taxonomy" id="161662"/>
    <lineage>
        <taxon>Eukaryota</taxon>
        <taxon>Fungi</taxon>
        <taxon>Dikarya</taxon>
        <taxon>Ascomycota</taxon>
        <taxon>Pezizomycotina</taxon>
        <taxon>Dothideomycetes</taxon>
        <taxon>Dothideomycetidae</taxon>
        <taxon>Mycosphaerellales</taxon>
        <taxon>Teratosphaeriaceae</taxon>
        <taxon>Teratosphaeria</taxon>
    </lineage>
</organism>
<dbReference type="GO" id="GO:0008270">
    <property type="term" value="F:zinc ion binding"/>
    <property type="evidence" value="ECO:0007669"/>
    <property type="project" value="InterPro"/>
</dbReference>
<proteinExistence type="predicted"/>
<dbReference type="GO" id="GO:0000981">
    <property type="term" value="F:DNA-binding transcription factor activity, RNA polymerase II-specific"/>
    <property type="evidence" value="ECO:0007669"/>
    <property type="project" value="InterPro"/>
</dbReference>
<dbReference type="InterPro" id="IPR050613">
    <property type="entry name" value="Sec_Metabolite_Reg"/>
</dbReference>
<evidence type="ECO:0000256" key="4">
    <source>
        <dbReference type="SAM" id="MobiDB-lite"/>
    </source>
</evidence>
<feature type="domain" description="Zn(2)-C6 fungal-type" evidence="5">
    <location>
        <begin position="26"/>
        <end position="53"/>
    </location>
</feature>
<dbReference type="CDD" id="cd00067">
    <property type="entry name" value="GAL4"/>
    <property type="match status" value="1"/>
</dbReference>
<dbReference type="PANTHER" id="PTHR31001:SF50">
    <property type="entry name" value="ZN(II)2CYS6 TRANSCRIPTION FACTOR (EUROFUNG)"/>
    <property type="match status" value="1"/>
</dbReference>
<protein>
    <recommendedName>
        <fullName evidence="5">Zn(2)-C6 fungal-type domain-containing protein</fullName>
    </recommendedName>
</protein>
<evidence type="ECO:0000256" key="3">
    <source>
        <dbReference type="ARBA" id="ARBA00023242"/>
    </source>
</evidence>
<feature type="region of interest" description="Disordered" evidence="4">
    <location>
        <begin position="53"/>
        <end position="72"/>
    </location>
</feature>
<name>A0A6G1L0Z8_9PEZI</name>
<accession>A0A6G1L0Z8</accession>
<evidence type="ECO:0000313" key="6">
    <source>
        <dbReference type="EMBL" id="KAF2765914.1"/>
    </source>
</evidence>
<dbReference type="OrthoDB" id="424974at2759"/>
<feature type="region of interest" description="Disordered" evidence="4">
    <location>
        <begin position="592"/>
        <end position="621"/>
    </location>
</feature>
<dbReference type="GO" id="GO:0003677">
    <property type="term" value="F:DNA binding"/>
    <property type="evidence" value="ECO:0007669"/>
    <property type="project" value="InterPro"/>
</dbReference>
<keyword evidence="2" id="KW-0479">Metal-binding</keyword>
<keyword evidence="7" id="KW-1185">Reference proteome</keyword>
<evidence type="ECO:0000256" key="2">
    <source>
        <dbReference type="ARBA" id="ARBA00022723"/>
    </source>
</evidence>
<dbReference type="InterPro" id="IPR007219">
    <property type="entry name" value="XnlR_reg_dom"/>
</dbReference>
<dbReference type="SUPFAM" id="SSF57701">
    <property type="entry name" value="Zn2/Cys6 DNA-binding domain"/>
    <property type="match status" value="1"/>
</dbReference>
<dbReference type="EMBL" id="ML995881">
    <property type="protein sequence ID" value="KAF2765914.1"/>
    <property type="molecule type" value="Genomic_DNA"/>
</dbReference>
<dbReference type="InterPro" id="IPR001138">
    <property type="entry name" value="Zn2Cys6_DnaBD"/>
</dbReference>